<dbReference type="FunFam" id="3.40.50.300:FF:000110">
    <property type="entry name" value="tight junction protein ZO-1 isoform X1"/>
    <property type="match status" value="1"/>
</dbReference>
<evidence type="ECO:0000256" key="9">
    <source>
        <dbReference type="ARBA" id="ARBA00022949"/>
    </source>
</evidence>
<dbReference type="InterPro" id="IPR001452">
    <property type="entry name" value="SH3_domain"/>
</dbReference>
<dbReference type="GO" id="GO:1905605">
    <property type="term" value="P:positive regulation of blood-brain barrier permeability"/>
    <property type="evidence" value="ECO:0007669"/>
    <property type="project" value="TreeGrafter"/>
</dbReference>
<evidence type="ECO:0000256" key="2">
    <source>
        <dbReference type="ARBA" id="ARBA00004435"/>
    </source>
</evidence>
<feature type="region of interest" description="Disordered" evidence="11">
    <location>
        <begin position="863"/>
        <end position="917"/>
    </location>
</feature>
<reference evidence="14" key="2">
    <citation type="submission" date="2025-09" db="UniProtKB">
        <authorList>
            <consortium name="Ensembl"/>
        </authorList>
    </citation>
    <scope>IDENTIFICATION</scope>
</reference>
<keyword evidence="10" id="KW-0472">Membrane</keyword>
<dbReference type="CDD" id="cd06729">
    <property type="entry name" value="PDZ3_ZO1-like_domain"/>
    <property type="match status" value="1"/>
</dbReference>
<feature type="region of interest" description="Disordered" evidence="11">
    <location>
        <begin position="370"/>
        <end position="403"/>
    </location>
</feature>
<feature type="domain" description="PDZ" evidence="13">
    <location>
        <begin position="402"/>
        <end position="482"/>
    </location>
</feature>
<dbReference type="InterPro" id="IPR008144">
    <property type="entry name" value="Guanylate_kin-like_dom"/>
</dbReference>
<dbReference type="InterPro" id="IPR005419">
    <property type="entry name" value="ZO-2"/>
</dbReference>
<dbReference type="SUPFAM" id="SSF50156">
    <property type="entry name" value="PDZ domain-like"/>
    <property type="match status" value="3"/>
</dbReference>
<dbReference type="FunFam" id="2.30.42.10:FF:000009">
    <property type="entry name" value="Putative tight junction protein ZO-1"/>
    <property type="match status" value="1"/>
</dbReference>
<feature type="domain" description="PDZ" evidence="13">
    <location>
        <begin position="265"/>
        <end position="343"/>
    </location>
</feature>
<feature type="region of interest" description="Disordered" evidence="11">
    <location>
        <begin position="814"/>
        <end position="849"/>
    </location>
</feature>
<comment type="subcellular location">
    <subcellularLocation>
        <location evidence="2">Cell junction</location>
        <location evidence="2">Tight junction</location>
    </subcellularLocation>
    <subcellularLocation>
        <location evidence="1">Cell membrane</location>
        <topology evidence="1">Peripheral membrane protein</topology>
        <orientation evidence="1">Cytoplasmic side</orientation>
    </subcellularLocation>
</comment>
<gene>
    <name evidence="14" type="primary">LOC107667254</name>
</gene>
<dbReference type="GO" id="GO:0005923">
    <property type="term" value="C:bicellular tight junction"/>
    <property type="evidence" value="ECO:0007669"/>
    <property type="project" value="UniProtKB-SubCell"/>
</dbReference>
<feature type="domain" description="Guanylate kinase-like" evidence="12">
    <location>
        <begin position="603"/>
        <end position="770"/>
    </location>
</feature>
<feature type="compositionally biased region" description="Basic and acidic residues" evidence="11">
    <location>
        <begin position="375"/>
        <end position="396"/>
    </location>
</feature>
<dbReference type="GO" id="GO:0150105">
    <property type="term" value="P:protein localization to cell-cell junction"/>
    <property type="evidence" value="ECO:0007669"/>
    <property type="project" value="TreeGrafter"/>
</dbReference>
<dbReference type="CDD" id="cd06727">
    <property type="entry name" value="PDZ1_ZO1-like"/>
    <property type="match status" value="1"/>
</dbReference>
<sequence length="917" mass="104443">MEETVWEQYTVTLQRDSKMGFGMAVSGGRDNPNEESGEASIVVSDVLQGGPADGLLFENDRVIQVNNVPMDGVQHAFAVQTLRKCGKVAKIVSTVKRSRKIPVSVIKHAASPDDRVFSGNYNDDYDYDHDRRSVYSGRSYPDRDTSYADEHDRDYDRSRGRSMERGLSPDRQYRRDGSRGRMLDHERSPDRRYRSDHNLDRDHSPDRRYRSDRTLDRKYSPDRHYRSEHNLDREQSPDRQYRSDRTLDRSHSPETRYRPEPKPLSVTLLKNRPNDEYGLRLGSQLFIKEMTSTGLASKQGKLQEGDIILKINGTVTENLSLSDAGKLIEKSRGKLQLVVQRDRSQALIRIPHMADSDSEIDDISEIESYRSFSPQEDRRSHHSDLSSHSSNERLQDKNSPNTVMVGFQKGDSVGLRLAGGNDVGIFIAGIQEDSPAEIEGLRTGDQIVKVNNMDFRGMVREDAVLYLLEIPKGEDVTILAQSKPDVYKDILASGRGDNFFIRTHFEYEKELPQSLTFSRGEIFKVVDTLYDGKLGNWLAIRMDKDNQLLEKGIIPNKSRAEQMANVQNTQKGAANDRGDFWRLRGQRAAKKKDLRKSREDLSATPITTRFPGYERVVLREAGFRRPVVIFGPISDAANEKLSNDLPDEFVTAKTEPKDAGSEKSSGVVRLNTIRQIIEQDRHALLDVTPKAVDTLNYTQWYPIVIFLNPDSKQGVKTMRNRLVPGSSRSSRKLYEQAVKLRKTCSHLFTATIDLNSSHDAWFGSLKDAIREQRDKAVWVCESKEDLDLHDDRMSYLSAMGADYLSMDSRLTSDYEDTADEGGAYTDNELDESTDEPQPKSAISRSSEPVSEEVSVLWKPSCHLTTSHSSSKALYSESRSHHRADDDDDDDDEEYRRQLADQTRRGYYNPQKYSDTEL</sequence>
<keyword evidence="7" id="KW-0597">Phosphoprotein</keyword>
<dbReference type="SMART" id="SM00228">
    <property type="entry name" value="PDZ"/>
    <property type="match status" value="3"/>
</dbReference>
<evidence type="ECO:0000256" key="10">
    <source>
        <dbReference type="ARBA" id="ARBA00023136"/>
    </source>
</evidence>
<accession>A0A671KSZ5</accession>
<dbReference type="PROSITE" id="PS50106">
    <property type="entry name" value="PDZ"/>
    <property type="match status" value="3"/>
</dbReference>
<dbReference type="Pfam" id="PF00595">
    <property type="entry name" value="PDZ"/>
    <property type="match status" value="3"/>
</dbReference>
<evidence type="ECO:0000259" key="13">
    <source>
        <dbReference type="PROSITE" id="PS50106"/>
    </source>
</evidence>
<keyword evidence="4" id="KW-0796">Tight junction</keyword>
<dbReference type="InterPro" id="IPR036028">
    <property type="entry name" value="SH3-like_dom_sf"/>
</dbReference>
<evidence type="ECO:0000256" key="1">
    <source>
        <dbReference type="ARBA" id="ARBA00004413"/>
    </source>
</evidence>
<dbReference type="Gene3D" id="3.40.50.300">
    <property type="entry name" value="P-loop containing nucleotide triphosphate hydrolases"/>
    <property type="match status" value="1"/>
</dbReference>
<evidence type="ECO:0000259" key="12">
    <source>
        <dbReference type="PROSITE" id="PS50052"/>
    </source>
</evidence>
<dbReference type="Gene3D" id="2.30.30.40">
    <property type="entry name" value="SH3 Domains"/>
    <property type="match status" value="1"/>
</dbReference>
<proteinExistence type="inferred from homology"/>
<dbReference type="PANTHER" id="PTHR13865">
    <property type="entry name" value="TIGHT JUNCTION PROTEIN"/>
    <property type="match status" value="1"/>
</dbReference>
<dbReference type="GO" id="GO:0050839">
    <property type="term" value="F:cell adhesion molecule binding"/>
    <property type="evidence" value="ECO:0007669"/>
    <property type="project" value="TreeGrafter"/>
</dbReference>
<keyword evidence="8" id="KW-0677">Repeat</keyword>
<dbReference type="CDD" id="cd06728">
    <property type="entry name" value="PDZ2_ZO1-like_ds"/>
    <property type="match status" value="1"/>
</dbReference>
<dbReference type="FunFam" id="2.30.42.10:FF:000013">
    <property type="entry name" value="Putative tight junction protein ZO-1"/>
    <property type="match status" value="1"/>
</dbReference>
<dbReference type="GO" id="GO:0098609">
    <property type="term" value="P:cell-cell adhesion"/>
    <property type="evidence" value="ECO:0007669"/>
    <property type="project" value="TreeGrafter"/>
</dbReference>
<dbReference type="InterPro" id="IPR008145">
    <property type="entry name" value="GK/Ca_channel_bsu"/>
</dbReference>
<dbReference type="InterPro" id="IPR027417">
    <property type="entry name" value="P-loop_NTPase"/>
</dbReference>
<feature type="compositionally biased region" description="Basic and acidic residues" evidence="11">
    <location>
        <begin position="140"/>
        <end position="261"/>
    </location>
</feature>
<evidence type="ECO:0000256" key="8">
    <source>
        <dbReference type="ARBA" id="ARBA00022737"/>
    </source>
</evidence>
<dbReference type="InterPro" id="IPR001478">
    <property type="entry name" value="PDZ"/>
</dbReference>
<evidence type="ECO:0000313" key="15">
    <source>
        <dbReference type="Proteomes" id="UP000472260"/>
    </source>
</evidence>
<feature type="compositionally biased region" description="Polar residues" evidence="11">
    <location>
        <begin position="863"/>
        <end position="872"/>
    </location>
</feature>
<keyword evidence="5" id="KW-0728">SH3 domain</keyword>
<dbReference type="SMART" id="SM00072">
    <property type="entry name" value="GuKc"/>
    <property type="match status" value="1"/>
</dbReference>
<dbReference type="Pfam" id="PF00625">
    <property type="entry name" value="Guanylate_kin"/>
    <property type="match status" value="1"/>
</dbReference>
<dbReference type="Ensembl" id="ENSSANT00000009280.1">
    <property type="protein sequence ID" value="ENSSANP00000008651.1"/>
    <property type="gene ID" value="ENSSANG00000004842.1"/>
</dbReference>
<evidence type="ECO:0000256" key="7">
    <source>
        <dbReference type="ARBA" id="ARBA00022553"/>
    </source>
</evidence>
<dbReference type="AlphaFoldDB" id="A0A671KSZ5"/>
<evidence type="ECO:0000256" key="4">
    <source>
        <dbReference type="ARBA" id="ARBA00022427"/>
    </source>
</evidence>
<evidence type="ECO:0000256" key="11">
    <source>
        <dbReference type="SAM" id="MobiDB-lite"/>
    </source>
</evidence>
<dbReference type="SUPFAM" id="SSF52540">
    <property type="entry name" value="P-loop containing nucleoside triphosphate hydrolases"/>
    <property type="match status" value="1"/>
</dbReference>
<keyword evidence="15" id="KW-1185">Reference proteome</keyword>
<keyword evidence="9" id="KW-0965">Cell junction</keyword>
<dbReference type="PANTHER" id="PTHR13865:SF26">
    <property type="entry name" value="TIGHT JUNCTION PROTEIN ZO-2"/>
    <property type="match status" value="1"/>
</dbReference>
<organism evidence="14 15">
    <name type="scientific">Sinocyclocheilus anshuiensis</name>
    <dbReference type="NCBI Taxonomy" id="1608454"/>
    <lineage>
        <taxon>Eukaryota</taxon>
        <taxon>Metazoa</taxon>
        <taxon>Chordata</taxon>
        <taxon>Craniata</taxon>
        <taxon>Vertebrata</taxon>
        <taxon>Euteleostomi</taxon>
        <taxon>Actinopterygii</taxon>
        <taxon>Neopterygii</taxon>
        <taxon>Teleostei</taxon>
        <taxon>Ostariophysi</taxon>
        <taxon>Cypriniformes</taxon>
        <taxon>Cyprinidae</taxon>
        <taxon>Cyprininae</taxon>
        <taxon>Sinocyclocheilus</taxon>
    </lineage>
</organism>
<evidence type="ECO:0000256" key="3">
    <source>
        <dbReference type="ARBA" id="ARBA00007014"/>
    </source>
</evidence>
<dbReference type="Proteomes" id="UP000472260">
    <property type="component" value="Unassembled WGS sequence"/>
</dbReference>
<dbReference type="SUPFAM" id="SSF50044">
    <property type="entry name" value="SH3-domain"/>
    <property type="match status" value="1"/>
</dbReference>
<feature type="domain" description="PDZ" evidence="13">
    <location>
        <begin position="10"/>
        <end position="97"/>
    </location>
</feature>
<dbReference type="GO" id="GO:0045216">
    <property type="term" value="P:cell-cell junction organization"/>
    <property type="evidence" value="ECO:0007669"/>
    <property type="project" value="TreeGrafter"/>
</dbReference>
<comment type="similarity">
    <text evidence="3">Belongs to the MAGUK family.</text>
</comment>
<evidence type="ECO:0000256" key="5">
    <source>
        <dbReference type="ARBA" id="ARBA00022443"/>
    </source>
</evidence>
<dbReference type="InterPro" id="IPR036034">
    <property type="entry name" value="PDZ_sf"/>
</dbReference>
<protein>
    <submittedName>
        <fullName evidence="14">Tight junction protein ZO-2-like</fullName>
    </submittedName>
</protein>
<dbReference type="GO" id="GO:0005886">
    <property type="term" value="C:plasma membrane"/>
    <property type="evidence" value="ECO:0007669"/>
    <property type="project" value="UniProtKB-SubCell"/>
</dbReference>
<dbReference type="PRINTS" id="PR01599">
    <property type="entry name" value="ZONOCCLUDNS2"/>
</dbReference>
<keyword evidence="6" id="KW-1003">Cell membrane</keyword>
<reference evidence="14" key="1">
    <citation type="submission" date="2025-08" db="UniProtKB">
        <authorList>
            <consortium name="Ensembl"/>
        </authorList>
    </citation>
    <scope>IDENTIFICATION</scope>
</reference>
<name>A0A671KSZ5_9TELE</name>
<dbReference type="Gene3D" id="2.30.42.10">
    <property type="match status" value="3"/>
</dbReference>
<evidence type="ECO:0000256" key="6">
    <source>
        <dbReference type="ARBA" id="ARBA00022475"/>
    </source>
</evidence>
<dbReference type="GO" id="GO:0090557">
    <property type="term" value="P:establishment of endothelial intestinal barrier"/>
    <property type="evidence" value="ECO:0007669"/>
    <property type="project" value="TreeGrafter"/>
</dbReference>
<dbReference type="PROSITE" id="PS50052">
    <property type="entry name" value="GUANYLATE_KINASE_2"/>
    <property type="match status" value="1"/>
</dbReference>
<feature type="region of interest" description="Disordered" evidence="11">
    <location>
        <begin position="113"/>
        <end position="268"/>
    </location>
</feature>
<evidence type="ECO:0000313" key="14">
    <source>
        <dbReference type="Ensembl" id="ENSSANP00000008651.1"/>
    </source>
</evidence>
<dbReference type="Pfam" id="PF07653">
    <property type="entry name" value="SH3_2"/>
    <property type="match status" value="1"/>
</dbReference>
<feature type="compositionally biased region" description="Basic and acidic residues" evidence="11">
    <location>
        <begin position="893"/>
        <end position="903"/>
    </location>
</feature>